<reference evidence="3" key="1">
    <citation type="submission" date="2018-07" db="EMBL/GenBank/DDBJ databases">
        <authorList>
            <person name="Zhao J."/>
        </authorList>
    </citation>
    <scope>NUCLEOTIDE SEQUENCE [LARGE SCALE GENOMIC DNA]</scope>
    <source>
        <strain evidence="3">GSSD-12</strain>
    </source>
</reference>
<proteinExistence type="predicted"/>
<dbReference type="EMBL" id="CP031194">
    <property type="protein sequence ID" value="AXG82658.1"/>
    <property type="molecule type" value="Genomic_DNA"/>
</dbReference>
<gene>
    <name evidence="2" type="ORF">DVK44_16980</name>
</gene>
<feature type="region of interest" description="Disordered" evidence="1">
    <location>
        <begin position="127"/>
        <end position="158"/>
    </location>
</feature>
<dbReference type="OrthoDB" id="1910498at2"/>
<dbReference type="KEGG" id="spad:DVK44_16980"/>
<evidence type="ECO:0000313" key="2">
    <source>
        <dbReference type="EMBL" id="AXG82658.1"/>
    </source>
</evidence>
<organism evidence="2 3">
    <name type="scientific">Streptomyces paludis</name>
    <dbReference type="NCBI Taxonomy" id="2282738"/>
    <lineage>
        <taxon>Bacteria</taxon>
        <taxon>Bacillati</taxon>
        <taxon>Actinomycetota</taxon>
        <taxon>Actinomycetes</taxon>
        <taxon>Kitasatosporales</taxon>
        <taxon>Streptomycetaceae</taxon>
        <taxon>Streptomyces</taxon>
    </lineage>
</organism>
<keyword evidence="3" id="KW-1185">Reference proteome</keyword>
<protein>
    <submittedName>
        <fullName evidence="2">Saccharopine dehydrogenase</fullName>
    </submittedName>
</protein>
<evidence type="ECO:0000313" key="3">
    <source>
        <dbReference type="Proteomes" id="UP000253868"/>
    </source>
</evidence>
<dbReference type="Proteomes" id="UP000253868">
    <property type="component" value="Chromosome"/>
</dbReference>
<dbReference type="InterPro" id="IPR036291">
    <property type="entry name" value="NAD(P)-bd_dom_sf"/>
</dbReference>
<name>A0A345I134_9ACTN</name>
<sequence>MSALVLGGYGAVGTHVVARLREGGGRAYAAGRDPVRADRPFDLTAGAGEAYLRALDGIDVVVNASGAEDPGLAVAATDRGIAFVDISATTPYIAALERLTPAAPLLLGVGLAPGLTGLLATALAKAPGPGPVPGQAPAPGPAPGPAGPTHPTGGPVGGPIDLAVVLGAGEKHGAAATDWSYGLLGRTFPDTHGGPPVRNYSRPRAFDLPHLGRRRLYRADFSDQHTLTRTLGVPVRTYFGTDSRAATAALALLTWLPGARRATPRGLHLPGSDGWLASATHAGTGRTVWARGRSQSRASALLAALAAHAAPALPPGVHQLTDVVTLDDVPHDDVPHEEGGITIGHATP</sequence>
<feature type="compositionally biased region" description="Pro residues" evidence="1">
    <location>
        <begin position="128"/>
        <end position="148"/>
    </location>
</feature>
<dbReference type="SUPFAM" id="SSF51735">
    <property type="entry name" value="NAD(P)-binding Rossmann-fold domains"/>
    <property type="match status" value="1"/>
</dbReference>
<dbReference type="AlphaFoldDB" id="A0A345I134"/>
<dbReference type="Gene3D" id="3.40.50.720">
    <property type="entry name" value="NAD(P)-binding Rossmann-like Domain"/>
    <property type="match status" value="1"/>
</dbReference>
<evidence type="ECO:0000256" key="1">
    <source>
        <dbReference type="SAM" id="MobiDB-lite"/>
    </source>
</evidence>
<accession>A0A345I134</accession>